<feature type="region of interest" description="Disordered" evidence="1">
    <location>
        <begin position="224"/>
        <end position="309"/>
    </location>
</feature>
<gene>
    <name evidence="2" type="ORF">EYF80_039242</name>
</gene>
<evidence type="ECO:0000313" key="3">
    <source>
        <dbReference type="Proteomes" id="UP000314294"/>
    </source>
</evidence>
<feature type="compositionally biased region" description="Low complexity" evidence="1">
    <location>
        <begin position="251"/>
        <end position="274"/>
    </location>
</feature>
<evidence type="ECO:0000256" key="1">
    <source>
        <dbReference type="SAM" id="MobiDB-lite"/>
    </source>
</evidence>
<comment type="caution">
    <text evidence="2">The sequence shown here is derived from an EMBL/GenBank/DDBJ whole genome shotgun (WGS) entry which is preliminary data.</text>
</comment>
<accession>A0A4Z2GBD1</accession>
<dbReference type="Proteomes" id="UP000314294">
    <property type="component" value="Unassembled WGS sequence"/>
</dbReference>
<dbReference type="EMBL" id="SRLO01000613">
    <property type="protein sequence ID" value="TNN50540.1"/>
    <property type="molecule type" value="Genomic_DNA"/>
</dbReference>
<reference evidence="2 3" key="1">
    <citation type="submission" date="2019-03" db="EMBL/GenBank/DDBJ databases">
        <title>First draft genome of Liparis tanakae, snailfish: a comprehensive survey of snailfish specific genes.</title>
        <authorList>
            <person name="Kim W."/>
            <person name="Song I."/>
            <person name="Jeong J.-H."/>
            <person name="Kim D."/>
            <person name="Kim S."/>
            <person name="Ryu S."/>
            <person name="Song J.Y."/>
            <person name="Lee S.K."/>
        </authorList>
    </citation>
    <scope>NUCLEOTIDE SEQUENCE [LARGE SCALE GENOMIC DNA]</scope>
    <source>
        <tissue evidence="2">Muscle</tissue>
    </source>
</reference>
<feature type="compositionally biased region" description="Low complexity" evidence="1">
    <location>
        <begin position="51"/>
        <end position="68"/>
    </location>
</feature>
<organism evidence="2 3">
    <name type="scientific">Liparis tanakae</name>
    <name type="common">Tanaka's snailfish</name>
    <dbReference type="NCBI Taxonomy" id="230148"/>
    <lineage>
        <taxon>Eukaryota</taxon>
        <taxon>Metazoa</taxon>
        <taxon>Chordata</taxon>
        <taxon>Craniata</taxon>
        <taxon>Vertebrata</taxon>
        <taxon>Euteleostomi</taxon>
        <taxon>Actinopterygii</taxon>
        <taxon>Neopterygii</taxon>
        <taxon>Teleostei</taxon>
        <taxon>Neoteleostei</taxon>
        <taxon>Acanthomorphata</taxon>
        <taxon>Eupercaria</taxon>
        <taxon>Perciformes</taxon>
        <taxon>Cottioidei</taxon>
        <taxon>Cottales</taxon>
        <taxon>Liparidae</taxon>
        <taxon>Liparis</taxon>
    </lineage>
</organism>
<feature type="compositionally biased region" description="Gly residues" evidence="1">
    <location>
        <begin position="290"/>
        <end position="302"/>
    </location>
</feature>
<feature type="compositionally biased region" description="Basic and acidic residues" evidence="1">
    <location>
        <begin position="94"/>
        <end position="103"/>
    </location>
</feature>
<name>A0A4Z2GBD1_9TELE</name>
<proteinExistence type="predicted"/>
<feature type="compositionally biased region" description="Basic and acidic residues" evidence="1">
    <location>
        <begin position="224"/>
        <end position="236"/>
    </location>
</feature>
<feature type="compositionally biased region" description="Polar residues" evidence="1">
    <location>
        <begin position="241"/>
        <end position="250"/>
    </location>
</feature>
<feature type="region of interest" description="Disordered" evidence="1">
    <location>
        <begin position="127"/>
        <end position="146"/>
    </location>
</feature>
<protein>
    <submittedName>
        <fullName evidence="2">Uncharacterized protein</fullName>
    </submittedName>
</protein>
<evidence type="ECO:0000313" key="2">
    <source>
        <dbReference type="EMBL" id="TNN50540.1"/>
    </source>
</evidence>
<feature type="region of interest" description="Disordered" evidence="1">
    <location>
        <begin position="159"/>
        <end position="180"/>
    </location>
</feature>
<dbReference type="AlphaFoldDB" id="A0A4Z2GBD1"/>
<sequence length="309" mass="31548">MWASVEGSGCQRSLGSTLICSASCCFSPRPHLLFSFSSSCLLQLSRGESVGSARDSSSSTSSLLQASQQPGFRSQPSLDRRDPPPDRVGVGGCGERREGRREVGAGGIPGYSLGGCSYPSFSDPTVLSGVASRSSSSAHTSAGGVHISEATATSASFKSLATRTPPPHHPSRNGSLSYESLLAGGDDFDKGVVAGSAAPELSSGRPCTPAAGGYNAAFLPSQQRDAEMHSQDEPIQKKPLSRTNGGQLFFSSTSSCSAPSSPSHPVGVSVRPGGAYPSSPLRQSPAHKPQGGGVKKVTGVGGTTYEISV</sequence>
<feature type="region of interest" description="Disordered" evidence="1">
    <location>
        <begin position="51"/>
        <end position="106"/>
    </location>
</feature>
<dbReference type="OrthoDB" id="4096362at2759"/>
<keyword evidence="3" id="KW-1185">Reference proteome</keyword>
<feature type="compositionally biased region" description="Low complexity" evidence="1">
    <location>
        <begin position="127"/>
        <end position="145"/>
    </location>
</feature>